<dbReference type="GeneID" id="43581116"/>
<dbReference type="GO" id="GO:0016973">
    <property type="term" value="P:poly(A)+ mRNA export from nucleus"/>
    <property type="evidence" value="ECO:0007669"/>
    <property type="project" value="InterPro"/>
</dbReference>
<dbReference type="InterPro" id="IPR038506">
    <property type="entry name" value="GLE1-like_sf"/>
</dbReference>
<keyword evidence="4" id="KW-0509">mRNA transport</keyword>
<keyword evidence="5" id="KW-0653">Protein transport</keyword>
<keyword evidence="14" id="KW-1185">Reference proteome</keyword>
<evidence type="ECO:0000256" key="6">
    <source>
        <dbReference type="ARBA" id="ARBA00023010"/>
    </source>
</evidence>
<feature type="compositionally biased region" description="Polar residues" evidence="12">
    <location>
        <begin position="103"/>
        <end position="124"/>
    </location>
</feature>
<evidence type="ECO:0000256" key="8">
    <source>
        <dbReference type="ARBA" id="ARBA00023242"/>
    </source>
</evidence>
<proteinExistence type="inferred from homology"/>
<evidence type="ECO:0000256" key="3">
    <source>
        <dbReference type="ARBA" id="ARBA00022448"/>
    </source>
</evidence>
<evidence type="ECO:0000256" key="5">
    <source>
        <dbReference type="ARBA" id="ARBA00022927"/>
    </source>
</evidence>
<dbReference type="GO" id="GO:0031369">
    <property type="term" value="F:translation initiation factor binding"/>
    <property type="evidence" value="ECO:0007669"/>
    <property type="project" value="TreeGrafter"/>
</dbReference>
<dbReference type="GO" id="GO:0044614">
    <property type="term" value="C:nuclear pore cytoplasmic filaments"/>
    <property type="evidence" value="ECO:0007669"/>
    <property type="project" value="TreeGrafter"/>
</dbReference>
<evidence type="ECO:0000256" key="9">
    <source>
        <dbReference type="ARBA" id="ARBA00026227"/>
    </source>
</evidence>
<dbReference type="GO" id="GO:0005543">
    <property type="term" value="F:phospholipid binding"/>
    <property type="evidence" value="ECO:0007669"/>
    <property type="project" value="TreeGrafter"/>
</dbReference>
<gene>
    <name evidence="13" type="ORF">SAPINGB_P002297</name>
</gene>
<evidence type="ECO:0000256" key="11">
    <source>
        <dbReference type="SAM" id="Coils"/>
    </source>
</evidence>
<dbReference type="PANTHER" id="PTHR12960:SF0">
    <property type="entry name" value="MRNA EXPORT FACTOR GLE1"/>
    <property type="match status" value="1"/>
</dbReference>
<dbReference type="OrthoDB" id="420884at2759"/>
<feature type="region of interest" description="Disordered" evidence="12">
    <location>
        <begin position="86"/>
        <end position="124"/>
    </location>
</feature>
<evidence type="ECO:0000256" key="4">
    <source>
        <dbReference type="ARBA" id="ARBA00022816"/>
    </source>
</evidence>
<evidence type="ECO:0000313" key="14">
    <source>
        <dbReference type="Proteomes" id="UP000398389"/>
    </source>
</evidence>
<keyword evidence="7" id="KW-0906">Nuclear pore complex</keyword>
<keyword evidence="3" id="KW-0813">Transport</keyword>
<evidence type="ECO:0000256" key="12">
    <source>
        <dbReference type="SAM" id="MobiDB-lite"/>
    </source>
</evidence>
<evidence type="ECO:0000313" key="13">
    <source>
        <dbReference type="EMBL" id="VVT49494.1"/>
    </source>
</evidence>
<feature type="compositionally biased region" description="Polar residues" evidence="12">
    <location>
        <begin position="12"/>
        <end position="41"/>
    </location>
</feature>
<dbReference type="Pfam" id="PF07817">
    <property type="entry name" value="GLE1"/>
    <property type="match status" value="1"/>
</dbReference>
<sequence>MVFSSNKRKTDQLSGEQTSFSFSPNSQSYTNSFGGSDNDSFWSGCESLNSEKASEEKNESTERFQKNGYFLGKKTENDIESRRYALNSPQDSRASTPGKLKTRTTLLSNSSTPQNQTPTRASSIQSGLNDIQDLLGSISKESIEDYADTLASDSNFIVRDQQIKKQQEAQELENMDKKLKELSIQRDVRVQGYLIEIEKQQLEQDVKRIEDERLKREHVLNKERQQRDTLKKIFTEQQEELDFMEKEIYRIRLEISQYEKLKNENFKRKTELAEKKLEEERRLEELKKETELVAEQQKQESIKREEEQKIQQAKVVAQAKKLAEEKAKKLAEERAKKEAEEKAKKEAEEIAKKEQLEKKNKVTTNSDIAKEYLKYKNMIEKIKIEINEPVNKNSTYKLQCQQLKRHIRPKLGQLNDSRGKLITIYREILDAIQGCRNVPLVFSWVLNYYSKALIDQAEAEVSASINRALPLAILTASLLGHLPELYDYLVARFVKKCPMIIGFSCGIDTVEGITRMGYRRSSDGTFETQEKVADRVSGIVALWSALTIAQPLDQGCVSPISAADGWKMLARLANTPKDLLINLHFTVASTWWDVGSEQLRNQYGKQGIKLLQLLSRPWPASVSDKKYPAALKLMIQGEEWQKTGQLKSLKPLK</sequence>
<accession>A0A5E8BD69</accession>
<evidence type="ECO:0000256" key="2">
    <source>
        <dbReference type="ARBA" id="ARBA00011056"/>
    </source>
</evidence>
<keyword evidence="11" id="KW-0175">Coiled coil</keyword>
<evidence type="ECO:0000256" key="1">
    <source>
        <dbReference type="ARBA" id="ARBA00004567"/>
    </source>
</evidence>
<dbReference type="RefSeq" id="XP_031852907.1">
    <property type="nucleotide sequence ID" value="XM_031997016.1"/>
</dbReference>
<keyword evidence="6" id="KW-0811">Translocation</keyword>
<dbReference type="GO" id="GO:0005737">
    <property type="term" value="C:cytoplasm"/>
    <property type="evidence" value="ECO:0007669"/>
    <property type="project" value="TreeGrafter"/>
</dbReference>
<dbReference type="PANTHER" id="PTHR12960">
    <property type="entry name" value="GLE-1-RELATED"/>
    <property type="match status" value="1"/>
</dbReference>
<feature type="coiled-coil region" evidence="11">
    <location>
        <begin position="158"/>
        <end position="359"/>
    </location>
</feature>
<comment type="similarity">
    <text evidence="2">Belongs to the GLE1 family.</text>
</comment>
<feature type="region of interest" description="Disordered" evidence="12">
    <location>
        <begin position="1"/>
        <end position="72"/>
    </location>
</feature>
<dbReference type="EMBL" id="CABVLU010000002">
    <property type="protein sequence ID" value="VVT49494.1"/>
    <property type="molecule type" value="Genomic_DNA"/>
</dbReference>
<organism evidence="13 14">
    <name type="scientific">Magnusiomyces paraingens</name>
    <dbReference type="NCBI Taxonomy" id="2606893"/>
    <lineage>
        <taxon>Eukaryota</taxon>
        <taxon>Fungi</taxon>
        <taxon>Dikarya</taxon>
        <taxon>Ascomycota</taxon>
        <taxon>Saccharomycotina</taxon>
        <taxon>Dipodascomycetes</taxon>
        <taxon>Dipodascales</taxon>
        <taxon>Dipodascaceae</taxon>
        <taxon>Magnusiomyces</taxon>
    </lineage>
</organism>
<dbReference type="GO" id="GO:0000822">
    <property type="term" value="F:inositol hexakisphosphate binding"/>
    <property type="evidence" value="ECO:0007669"/>
    <property type="project" value="TreeGrafter"/>
</dbReference>
<dbReference type="Proteomes" id="UP000398389">
    <property type="component" value="Unassembled WGS sequence"/>
</dbReference>
<protein>
    <recommendedName>
        <fullName evidence="9">mRNA export factor GLE1</fullName>
    </recommendedName>
    <alternativeName>
        <fullName evidence="10">Nucleoporin GLE1</fullName>
    </alternativeName>
</protein>
<dbReference type="GO" id="GO:0015031">
    <property type="term" value="P:protein transport"/>
    <property type="evidence" value="ECO:0007669"/>
    <property type="project" value="UniProtKB-KW"/>
</dbReference>
<evidence type="ECO:0000256" key="10">
    <source>
        <dbReference type="ARBA" id="ARBA00029983"/>
    </source>
</evidence>
<evidence type="ECO:0000256" key="7">
    <source>
        <dbReference type="ARBA" id="ARBA00023132"/>
    </source>
</evidence>
<reference evidence="13 14" key="1">
    <citation type="submission" date="2019-09" db="EMBL/GenBank/DDBJ databases">
        <authorList>
            <person name="Brejova B."/>
        </authorList>
    </citation>
    <scope>NUCLEOTIDE SEQUENCE [LARGE SCALE GENOMIC DNA]</scope>
</reference>
<feature type="compositionally biased region" description="Basic and acidic residues" evidence="12">
    <location>
        <begin position="52"/>
        <end position="65"/>
    </location>
</feature>
<name>A0A5E8BD69_9ASCO</name>
<dbReference type="AlphaFoldDB" id="A0A5E8BD69"/>
<dbReference type="InterPro" id="IPR012476">
    <property type="entry name" value="GLE1"/>
</dbReference>
<dbReference type="Gene3D" id="1.25.40.510">
    <property type="entry name" value="GLE1-like"/>
    <property type="match status" value="1"/>
</dbReference>
<comment type="subcellular location">
    <subcellularLocation>
        <location evidence="1">Nucleus</location>
        <location evidence="1">Nuclear pore complex</location>
    </subcellularLocation>
</comment>
<keyword evidence="8" id="KW-0539">Nucleus</keyword>